<evidence type="ECO:0000313" key="1">
    <source>
        <dbReference type="EMBL" id="JAH56743.1"/>
    </source>
</evidence>
<reference evidence="1" key="1">
    <citation type="submission" date="2014-11" db="EMBL/GenBank/DDBJ databases">
        <authorList>
            <person name="Amaro Gonzalez C."/>
        </authorList>
    </citation>
    <scope>NUCLEOTIDE SEQUENCE</scope>
</reference>
<organism evidence="1">
    <name type="scientific">Anguilla anguilla</name>
    <name type="common">European freshwater eel</name>
    <name type="synonym">Muraena anguilla</name>
    <dbReference type="NCBI Taxonomy" id="7936"/>
    <lineage>
        <taxon>Eukaryota</taxon>
        <taxon>Metazoa</taxon>
        <taxon>Chordata</taxon>
        <taxon>Craniata</taxon>
        <taxon>Vertebrata</taxon>
        <taxon>Euteleostomi</taxon>
        <taxon>Actinopterygii</taxon>
        <taxon>Neopterygii</taxon>
        <taxon>Teleostei</taxon>
        <taxon>Anguilliformes</taxon>
        <taxon>Anguillidae</taxon>
        <taxon>Anguilla</taxon>
    </lineage>
</organism>
<accession>A0A0E9TVL6</accession>
<sequence length="23" mass="2405">MGVGILPGFVVLRVPYNCGQATL</sequence>
<name>A0A0E9TVL6_ANGAN</name>
<proteinExistence type="predicted"/>
<reference evidence="1" key="2">
    <citation type="journal article" date="2015" name="Fish Shellfish Immunol.">
        <title>Early steps in the European eel (Anguilla anguilla)-Vibrio vulnificus interaction in the gills: Role of the RtxA13 toxin.</title>
        <authorList>
            <person name="Callol A."/>
            <person name="Pajuelo D."/>
            <person name="Ebbesson L."/>
            <person name="Teles M."/>
            <person name="MacKenzie S."/>
            <person name="Amaro C."/>
        </authorList>
    </citation>
    <scope>NUCLEOTIDE SEQUENCE</scope>
</reference>
<protein>
    <submittedName>
        <fullName evidence="1">Uncharacterized protein</fullName>
    </submittedName>
</protein>
<dbReference type="EMBL" id="GBXM01051834">
    <property type="protein sequence ID" value="JAH56743.1"/>
    <property type="molecule type" value="Transcribed_RNA"/>
</dbReference>
<dbReference type="AlphaFoldDB" id="A0A0E9TVL6"/>